<dbReference type="EMBL" id="QSFT01000013">
    <property type="protein sequence ID" value="RHA75898.1"/>
    <property type="molecule type" value="Genomic_DNA"/>
</dbReference>
<dbReference type="Proteomes" id="UP000283855">
    <property type="component" value="Unassembled WGS sequence"/>
</dbReference>
<evidence type="ECO:0000313" key="2">
    <source>
        <dbReference type="Proteomes" id="UP000283855"/>
    </source>
</evidence>
<evidence type="ECO:0000313" key="1">
    <source>
        <dbReference type="EMBL" id="RHA75898.1"/>
    </source>
</evidence>
<accession>A0A413T0C5</accession>
<protein>
    <recommendedName>
        <fullName evidence="3">6-bladed beta-propeller</fullName>
    </recommendedName>
</protein>
<comment type="caution">
    <text evidence="1">The sequence shown here is derived from an EMBL/GenBank/DDBJ whole genome shotgun (WGS) entry which is preliminary data.</text>
</comment>
<sequence length="340" mass="39013">MKRFLLWTMVMGIFLCSCIQQGKKQSEVKDVEEIKLTSVKYDKEQIISFPRTLALLENNLMLVFTQGDEFVKLYDKSDLSFESAWGKFGNGPGEFISPQYGGLLKKGSETRLYLYDFNLRTLREYLVEEENRLKLLSSKRMKDKEVYVTNLYALNEKYFLGCAVFGADAPIVLMDKDLNIISNFGNLKERPKNGVGSQSYVGNFASDGNRFVYAMNDFGYLACYEEENGEIKQKWTHYMEKPLFDGYGSLDRKRLLDGFTDVTIHGDKVYAVYNGKSDSEKKDMDGERYPTLILAFDIHTGALCEKYRTDRDICNFVIDPDGTIYGVGVNPEVEVVKYKL</sequence>
<dbReference type="Pfam" id="PF15869">
    <property type="entry name" value="TolB_like"/>
    <property type="match status" value="1"/>
</dbReference>
<reference evidence="1 2" key="1">
    <citation type="submission" date="2018-08" db="EMBL/GenBank/DDBJ databases">
        <title>A genome reference for cultivated species of the human gut microbiota.</title>
        <authorList>
            <person name="Zou Y."/>
            <person name="Xue W."/>
            <person name="Luo G."/>
        </authorList>
    </citation>
    <scope>NUCLEOTIDE SEQUENCE [LARGE SCALE GENOMIC DNA]</scope>
    <source>
        <strain evidence="1 2">AM42-38</strain>
    </source>
</reference>
<dbReference type="RefSeq" id="WP_118400375.1">
    <property type="nucleotide sequence ID" value="NZ_CABJGD010000013.1"/>
</dbReference>
<organism evidence="1 2">
    <name type="scientific">Phocaeicola coprophilus</name>
    <dbReference type="NCBI Taxonomy" id="387090"/>
    <lineage>
        <taxon>Bacteria</taxon>
        <taxon>Pseudomonadati</taxon>
        <taxon>Bacteroidota</taxon>
        <taxon>Bacteroidia</taxon>
        <taxon>Bacteroidales</taxon>
        <taxon>Bacteroidaceae</taxon>
        <taxon>Phocaeicola</taxon>
    </lineage>
</organism>
<dbReference type="InterPro" id="IPR015943">
    <property type="entry name" value="WD40/YVTN_repeat-like_dom_sf"/>
</dbReference>
<dbReference type="Gene3D" id="2.130.10.10">
    <property type="entry name" value="YVTN repeat-like/Quinoprotein amine dehydrogenase"/>
    <property type="match status" value="1"/>
</dbReference>
<gene>
    <name evidence="1" type="ORF">DW921_07595</name>
</gene>
<name>A0A413T0C5_9BACT</name>
<evidence type="ECO:0008006" key="3">
    <source>
        <dbReference type="Google" id="ProtNLM"/>
    </source>
</evidence>
<proteinExistence type="predicted"/>
<dbReference type="AlphaFoldDB" id="A0A413T0C5"/>
<dbReference type="SUPFAM" id="SSF75011">
    <property type="entry name" value="3-carboxy-cis,cis-mucoante lactonizing enzyme"/>
    <property type="match status" value="1"/>
</dbReference>
<dbReference type="PROSITE" id="PS51257">
    <property type="entry name" value="PROKAR_LIPOPROTEIN"/>
    <property type="match status" value="1"/>
</dbReference>